<organism evidence="1 2">
    <name type="scientific">Taklimakanibacter albus</name>
    <dbReference type="NCBI Taxonomy" id="2800327"/>
    <lineage>
        <taxon>Bacteria</taxon>
        <taxon>Pseudomonadati</taxon>
        <taxon>Pseudomonadota</taxon>
        <taxon>Alphaproteobacteria</taxon>
        <taxon>Hyphomicrobiales</taxon>
        <taxon>Aestuariivirgaceae</taxon>
        <taxon>Taklimakanibacter</taxon>
    </lineage>
</organism>
<dbReference type="EMBL" id="JAENHL010000006">
    <property type="protein sequence ID" value="MBK1865990.1"/>
    <property type="molecule type" value="Genomic_DNA"/>
</dbReference>
<keyword evidence="2" id="KW-1185">Reference proteome</keyword>
<sequence>MTSIADKLASLALDFTRHWPVPGGIITAVSRDEVLFERPFGLANIDARQPVRENHLFEIGSISKGFAGLMALKLAEAGKLDLDAPVTTYLPWFKVATNYPMFTARHLLHHASGLVSGADALTDELGQGWWMRELATGSAPGAIFHYSNIAYVLLGLLISKVAGIEATDFCRREILAPLGMNASVPCIVNADRPRFAVGYAPAADDRPWTPGDALAPATWFETNGADGNIAATGGDMGRFLRMLLKGGEGVVNPARFQEFITSLAPGGEPIVGFLADTGVTESRYGLGINIETIRGASCLTHGGGMVGYATFVLADRDNDIAVSVLTNANGDCPLAQILARIGHAWLTGHAITPPSPDLSLIAVADGMTGRFMCDDQQITVAAHEDGLVLTSNDITGRIYRSWTPRFTTDHPGFSLFHFTFEDGDWIHGSRVFTRKATKPASLPAHLRGVLGHYRSHSPWFTNFRIVGRGDRLFLVAPGGVEAPSEDVELVELSPGIFRLGRADDLPERLVIGPEIDGRAVTVERDGNRYSRCFTP</sequence>
<reference evidence="1" key="1">
    <citation type="submission" date="2021-01" db="EMBL/GenBank/DDBJ databases">
        <authorList>
            <person name="Sun Q."/>
        </authorList>
    </citation>
    <scope>NUCLEOTIDE SEQUENCE</scope>
    <source>
        <strain evidence="1">YIM B02566</strain>
    </source>
</reference>
<gene>
    <name evidence="1" type="ORF">JHL16_06465</name>
</gene>
<dbReference type="Proteomes" id="UP000616151">
    <property type="component" value="Unassembled WGS sequence"/>
</dbReference>
<evidence type="ECO:0000313" key="1">
    <source>
        <dbReference type="EMBL" id="MBK1865990.1"/>
    </source>
</evidence>
<protein>
    <submittedName>
        <fullName evidence="1">Beta-lactamase family protein</fullName>
    </submittedName>
</protein>
<accession>A0ACC5R089</accession>
<name>A0ACC5R089_9HYPH</name>
<comment type="caution">
    <text evidence="1">The sequence shown here is derived from an EMBL/GenBank/DDBJ whole genome shotgun (WGS) entry which is preliminary data.</text>
</comment>
<evidence type="ECO:0000313" key="2">
    <source>
        <dbReference type="Proteomes" id="UP000616151"/>
    </source>
</evidence>
<proteinExistence type="predicted"/>